<dbReference type="EMBL" id="JBHSMP010000007">
    <property type="protein sequence ID" value="MFC5428041.1"/>
    <property type="molecule type" value="Genomic_DNA"/>
</dbReference>
<dbReference type="Proteomes" id="UP001596103">
    <property type="component" value="Unassembled WGS sequence"/>
</dbReference>
<accession>A0ABW0J4S1</accession>
<gene>
    <name evidence="1" type="ORF">ACFPTO_04340</name>
</gene>
<evidence type="ECO:0000313" key="1">
    <source>
        <dbReference type="EMBL" id="MFC5428041.1"/>
    </source>
</evidence>
<keyword evidence="2" id="KW-1185">Reference proteome</keyword>
<dbReference type="RefSeq" id="WP_377709724.1">
    <property type="nucleotide sequence ID" value="NZ_JBHSMP010000007.1"/>
</dbReference>
<sequence length="110" mass="12070">MQTDIAGRSGGALMFWRFSANHTHLYPGSLLRTLEAPGSARLSPADEILVEFSDGMLVTGRLLEVDESTALLQMPAYRTQRGTIVESRTWSVVAADEPGLLRVQKRLLVA</sequence>
<reference evidence="2" key="1">
    <citation type="journal article" date="2019" name="Int. J. Syst. Evol. Microbiol.">
        <title>The Global Catalogue of Microorganisms (GCM) 10K type strain sequencing project: providing services to taxonomists for standard genome sequencing and annotation.</title>
        <authorList>
            <consortium name="The Broad Institute Genomics Platform"/>
            <consortium name="The Broad Institute Genome Sequencing Center for Infectious Disease"/>
            <person name="Wu L."/>
            <person name="Ma J."/>
        </authorList>
    </citation>
    <scope>NUCLEOTIDE SEQUENCE [LARGE SCALE GENOMIC DNA]</scope>
    <source>
        <strain evidence="2">CCUG 56042</strain>
    </source>
</reference>
<name>A0ABW0J4S1_9BURK</name>
<proteinExistence type="predicted"/>
<organism evidence="1 2">
    <name type="scientific">Paraburkholderia denitrificans</name>
    <dbReference type="NCBI Taxonomy" id="694025"/>
    <lineage>
        <taxon>Bacteria</taxon>
        <taxon>Pseudomonadati</taxon>
        <taxon>Pseudomonadota</taxon>
        <taxon>Betaproteobacteria</taxon>
        <taxon>Burkholderiales</taxon>
        <taxon>Burkholderiaceae</taxon>
        <taxon>Paraburkholderia</taxon>
    </lineage>
</organism>
<comment type="caution">
    <text evidence="1">The sequence shown here is derived from an EMBL/GenBank/DDBJ whole genome shotgun (WGS) entry which is preliminary data.</text>
</comment>
<protein>
    <submittedName>
        <fullName evidence="1">Uncharacterized protein</fullName>
    </submittedName>
</protein>
<evidence type="ECO:0000313" key="2">
    <source>
        <dbReference type="Proteomes" id="UP001596103"/>
    </source>
</evidence>